<dbReference type="EMBL" id="JAVRDO010000005">
    <property type="protein sequence ID" value="MDX9687762.1"/>
    <property type="molecule type" value="Genomic_DNA"/>
</dbReference>
<reference evidence="5" key="2">
    <citation type="submission" date="2023-07" db="EMBL/GenBank/DDBJ databases">
        <authorList>
            <person name="de Witt J."/>
        </authorList>
    </citation>
    <scope>NUCLEOTIDE SEQUENCE [LARGE SCALE GENOMIC DNA]</scope>
    <source>
        <strain evidence="5">FZJ</strain>
    </source>
</reference>
<dbReference type="Proteomes" id="UP000242815">
    <property type="component" value="Unassembled WGS sequence"/>
</dbReference>
<dbReference type="STRING" id="1002526.SAMN05216578_1073"/>
<dbReference type="RefSeq" id="WP_090539310.1">
    <property type="nucleotide sequence ID" value="NZ_FOYD01000007.1"/>
</dbReference>
<evidence type="ECO:0000313" key="5">
    <source>
        <dbReference type="Proteomes" id="UP001281217"/>
    </source>
</evidence>
<feature type="signal peptide" evidence="1">
    <location>
        <begin position="1"/>
        <end position="20"/>
    </location>
</feature>
<dbReference type="Proteomes" id="UP001281217">
    <property type="component" value="Unassembled WGS sequence"/>
</dbReference>
<organism evidence="3 4">
    <name type="scientific">Halopseudomonas formosensis</name>
    <dbReference type="NCBI Taxonomy" id="1002526"/>
    <lineage>
        <taxon>Bacteria</taxon>
        <taxon>Pseudomonadati</taxon>
        <taxon>Pseudomonadota</taxon>
        <taxon>Gammaproteobacteria</taxon>
        <taxon>Pseudomonadales</taxon>
        <taxon>Pseudomonadaceae</taxon>
        <taxon>Halopseudomonas</taxon>
    </lineage>
</organism>
<reference evidence="3 4" key="1">
    <citation type="submission" date="2016-10" db="EMBL/GenBank/DDBJ databases">
        <authorList>
            <person name="de Groot N.N."/>
        </authorList>
    </citation>
    <scope>NUCLEOTIDE SEQUENCE [LARGE SCALE GENOMIC DNA]</scope>
    <source>
        <strain evidence="3 4">JCM 18415</strain>
    </source>
</reference>
<proteinExistence type="predicted"/>
<evidence type="ECO:0000313" key="3">
    <source>
        <dbReference type="EMBL" id="SFQ84883.1"/>
    </source>
</evidence>
<dbReference type="EMBL" id="FOYD01000007">
    <property type="protein sequence ID" value="SFQ84883.1"/>
    <property type="molecule type" value="Genomic_DNA"/>
</dbReference>
<keyword evidence="5" id="KW-1185">Reference proteome</keyword>
<gene>
    <name evidence="2" type="ORF">RED13_002203</name>
    <name evidence="3" type="ORF">SAMN05216578_1073</name>
</gene>
<dbReference type="AlphaFoldDB" id="A0A1I6BVC9"/>
<name>A0A1I6BVC9_9GAMM</name>
<accession>A0A1I6BVC9</accession>
<sequence>MFKTLIIGALTALLAVNAHSASDSAGHLTTIDYSPYYQLTIPTADLAGAKIFAGVGPAIRFSDSLRLGGWVTSGEEDGVPEGFDLALYPRYVLGLDATDELPADLQRLFSLRAFGVSQDAAIAEKPYRNGMLYSACDYPSCLFFVTHHAQNEHILVLKTEGFSINSILSFLEADHVE</sequence>
<evidence type="ECO:0000256" key="1">
    <source>
        <dbReference type="SAM" id="SignalP"/>
    </source>
</evidence>
<keyword evidence="1" id="KW-0732">Signal</keyword>
<protein>
    <submittedName>
        <fullName evidence="3">Uncharacterized protein</fullName>
    </submittedName>
</protein>
<feature type="chain" id="PRO_5043145579" evidence="1">
    <location>
        <begin position="21"/>
        <end position="177"/>
    </location>
</feature>
<dbReference type="OrthoDB" id="6365247at2"/>
<reference evidence="2" key="3">
    <citation type="submission" date="2024-05" db="EMBL/GenBank/DDBJ databases">
        <authorList>
            <person name="de Witt J."/>
        </authorList>
    </citation>
    <scope>NUCLEOTIDE SEQUENCE</scope>
    <source>
        <strain evidence="2">FZJ</strain>
    </source>
</reference>
<evidence type="ECO:0000313" key="2">
    <source>
        <dbReference type="EMBL" id="MDX9687762.1"/>
    </source>
</evidence>
<evidence type="ECO:0000313" key="4">
    <source>
        <dbReference type="Proteomes" id="UP000242815"/>
    </source>
</evidence>